<comment type="caution">
    <text evidence="4">The sequence shown here is derived from an EMBL/GenBank/DDBJ whole genome shotgun (WGS) entry which is preliminary data.</text>
</comment>
<dbReference type="EMBL" id="JAPDHW010000031">
    <property type="protein sequence ID" value="MCW3170813.1"/>
    <property type="molecule type" value="Genomic_DNA"/>
</dbReference>
<dbReference type="Proteomes" id="UP001163731">
    <property type="component" value="Unassembled WGS sequence"/>
</dbReference>
<name>A0ABT3I4Q6_9FLAO</name>
<dbReference type="PANTHER" id="PTHR44591">
    <property type="entry name" value="STRESS RESPONSE REGULATOR PROTEIN 1"/>
    <property type="match status" value="1"/>
</dbReference>
<dbReference type="InterPro" id="IPR050595">
    <property type="entry name" value="Bact_response_regulator"/>
</dbReference>
<dbReference type="Pfam" id="PF00072">
    <property type="entry name" value="Response_reg"/>
    <property type="match status" value="1"/>
</dbReference>
<keyword evidence="1 2" id="KW-0597">Phosphoprotein</keyword>
<feature type="domain" description="Response regulatory" evidence="3">
    <location>
        <begin position="5"/>
        <end position="119"/>
    </location>
</feature>
<dbReference type="InterPro" id="IPR011006">
    <property type="entry name" value="CheY-like_superfamily"/>
</dbReference>
<sequence>MYKKRILIFDDDEAILDVLQMIFLENGYDVAVSHTSNNVVECTDQFQPDLILMDYLIPEIGGVEAITQLRRDQKLSKIPIILVSASTNIVNIKNRSGANDYLKKPFDLWDLEAVVGKYLS</sequence>
<dbReference type="InterPro" id="IPR001789">
    <property type="entry name" value="Sig_transdc_resp-reg_receiver"/>
</dbReference>
<dbReference type="Gene3D" id="3.40.50.2300">
    <property type="match status" value="1"/>
</dbReference>
<dbReference type="RefSeq" id="WP_264751941.1">
    <property type="nucleotide sequence ID" value="NZ_JAPDHW010000031.1"/>
</dbReference>
<protein>
    <submittedName>
        <fullName evidence="4">Response regulator</fullName>
    </submittedName>
</protein>
<feature type="modified residue" description="4-aspartylphosphate" evidence="2">
    <location>
        <position position="54"/>
    </location>
</feature>
<evidence type="ECO:0000313" key="5">
    <source>
        <dbReference type="Proteomes" id="UP001163731"/>
    </source>
</evidence>
<dbReference type="PANTHER" id="PTHR44591:SF3">
    <property type="entry name" value="RESPONSE REGULATORY DOMAIN-CONTAINING PROTEIN"/>
    <property type="match status" value="1"/>
</dbReference>
<dbReference type="PROSITE" id="PS50110">
    <property type="entry name" value="RESPONSE_REGULATORY"/>
    <property type="match status" value="1"/>
</dbReference>
<evidence type="ECO:0000313" key="4">
    <source>
        <dbReference type="EMBL" id="MCW3170813.1"/>
    </source>
</evidence>
<reference evidence="4" key="1">
    <citation type="submission" date="2022-10" db="EMBL/GenBank/DDBJ databases">
        <title>Chryseobacterium babae sp. nov. isolated from the gut of the beetle Oryctes rhinoceros, and Chryseobacterium kimseyorum sp. nov., isolated from a stick insect rearing cage.</title>
        <authorList>
            <person name="Shelomi M."/>
            <person name="Han C.-J."/>
            <person name="Chen W.-M."/>
            <person name="Chen H.-K."/>
            <person name="Liaw S.-J."/>
            <person name="Muhle E."/>
            <person name="Clermont D."/>
        </authorList>
    </citation>
    <scope>NUCLEOTIDE SEQUENCE</scope>
    <source>
        <strain evidence="4">09-1422</strain>
    </source>
</reference>
<organism evidence="4 5">
    <name type="scientific">Chryseobacterium kimseyorum</name>
    <dbReference type="NCBI Taxonomy" id="2984028"/>
    <lineage>
        <taxon>Bacteria</taxon>
        <taxon>Pseudomonadati</taxon>
        <taxon>Bacteroidota</taxon>
        <taxon>Flavobacteriia</taxon>
        <taxon>Flavobacteriales</taxon>
        <taxon>Weeksellaceae</taxon>
        <taxon>Chryseobacterium group</taxon>
        <taxon>Chryseobacterium</taxon>
    </lineage>
</organism>
<evidence type="ECO:0000259" key="3">
    <source>
        <dbReference type="PROSITE" id="PS50110"/>
    </source>
</evidence>
<dbReference type="SMART" id="SM00448">
    <property type="entry name" value="REC"/>
    <property type="match status" value="1"/>
</dbReference>
<evidence type="ECO:0000256" key="2">
    <source>
        <dbReference type="PROSITE-ProRule" id="PRU00169"/>
    </source>
</evidence>
<gene>
    <name evidence="4" type="ORF">OMO38_19965</name>
</gene>
<accession>A0ABT3I4Q6</accession>
<dbReference type="SUPFAM" id="SSF52172">
    <property type="entry name" value="CheY-like"/>
    <property type="match status" value="1"/>
</dbReference>
<proteinExistence type="predicted"/>
<keyword evidence="5" id="KW-1185">Reference proteome</keyword>
<evidence type="ECO:0000256" key="1">
    <source>
        <dbReference type="ARBA" id="ARBA00022553"/>
    </source>
</evidence>